<dbReference type="InterPro" id="IPR051533">
    <property type="entry name" value="WaaL-like"/>
</dbReference>
<evidence type="ECO:0000256" key="4">
    <source>
        <dbReference type="ARBA" id="ARBA00023136"/>
    </source>
</evidence>
<name>A0A1F6AHW2_9BACT</name>
<feature type="transmembrane region" description="Helical" evidence="5">
    <location>
        <begin position="7"/>
        <end position="25"/>
    </location>
</feature>
<dbReference type="GO" id="GO:0016020">
    <property type="term" value="C:membrane"/>
    <property type="evidence" value="ECO:0007669"/>
    <property type="project" value="UniProtKB-SubCell"/>
</dbReference>
<feature type="transmembrane region" description="Helical" evidence="5">
    <location>
        <begin position="92"/>
        <end position="109"/>
    </location>
</feature>
<evidence type="ECO:0000313" key="8">
    <source>
        <dbReference type="Proteomes" id="UP000178759"/>
    </source>
</evidence>
<organism evidence="7 8">
    <name type="scientific">Candidatus Gottesmanbacteria bacterium RIFCSPLOWO2_01_FULL_43_11b</name>
    <dbReference type="NCBI Taxonomy" id="1798392"/>
    <lineage>
        <taxon>Bacteria</taxon>
        <taxon>Candidatus Gottesmaniibacteriota</taxon>
    </lineage>
</organism>
<dbReference type="AlphaFoldDB" id="A0A1F6AHW2"/>
<comment type="subcellular location">
    <subcellularLocation>
        <location evidence="1">Membrane</location>
        <topology evidence="1">Multi-pass membrane protein</topology>
    </subcellularLocation>
</comment>
<dbReference type="Proteomes" id="UP000178759">
    <property type="component" value="Unassembled WGS sequence"/>
</dbReference>
<feature type="transmembrane region" description="Helical" evidence="5">
    <location>
        <begin position="207"/>
        <end position="231"/>
    </location>
</feature>
<feature type="domain" description="O-antigen ligase-related" evidence="6">
    <location>
        <begin position="206"/>
        <end position="325"/>
    </location>
</feature>
<feature type="transmembrane region" description="Helical" evidence="5">
    <location>
        <begin position="70"/>
        <end position="86"/>
    </location>
</feature>
<evidence type="ECO:0000313" key="7">
    <source>
        <dbReference type="EMBL" id="OGG24062.1"/>
    </source>
</evidence>
<feature type="transmembrane region" description="Helical" evidence="5">
    <location>
        <begin position="266"/>
        <end position="288"/>
    </location>
</feature>
<feature type="transmembrane region" description="Helical" evidence="5">
    <location>
        <begin position="37"/>
        <end position="58"/>
    </location>
</feature>
<feature type="transmembrane region" description="Helical" evidence="5">
    <location>
        <begin position="308"/>
        <end position="331"/>
    </location>
</feature>
<feature type="transmembrane region" description="Helical" evidence="5">
    <location>
        <begin position="176"/>
        <end position="195"/>
    </location>
</feature>
<feature type="transmembrane region" description="Helical" evidence="5">
    <location>
        <begin position="338"/>
        <end position="358"/>
    </location>
</feature>
<feature type="transmembrane region" description="Helical" evidence="5">
    <location>
        <begin position="237"/>
        <end position="254"/>
    </location>
</feature>
<feature type="transmembrane region" description="Helical" evidence="5">
    <location>
        <begin position="118"/>
        <end position="139"/>
    </location>
</feature>
<proteinExistence type="predicted"/>
<dbReference type="PANTHER" id="PTHR37422:SF13">
    <property type="entry name" value="LIPOPOLYSACCHARIDE BIOSYNTHESIS PROTEIN PA4999-RELATED"/>
    <property type="match status" value="1"/>
</dbReference>
<dbReference type="Pfam" id="PF04932">
    <property type="entry name" value="Wzy_C"/>
    <property type="match status" value="1"/>
</dbReference>
<reference evidence="7 8" key="1">
    <citation type="journal article" date="2016" name="Nat. Commun.">
        <title>Thousands of microbial genomes shed light on interconnected biogeochemical processes in an aquifer system.</title>
        <authorList>
            <person name="Anantharaman K."/>
            <person name="Brown C.T."/>
            <person name="Hug L.A."/>
            <person name="Sharon I."/>
            <person name="Castelle C.J."/>
            <person name="Probst A.J."/>
            <person name="Thomas B.C."/>
            <person name="Singh A."/>
            <person name="Wilkins M.J."/>
            <person name="Karaoz U."/>
            <person name="Brodie E.L."/>
            <person name="Williams K.H."/>
            <person name="Hubbard S.S."/>
            <person name="Banfield J.F."/>
        </authorList>
    </citation>
    <scope>NUCLEOTIDE SEQUENCE [LARGE SCALE GENOMIC DNA]</scope>
</reference>
<dbReference type="EMBL" id="MFJV01000001">
    <property type="protein sequence ID" value="OGG24062.1"/>
    <property type="molecule type" value="Genomic_DNA"/>
</dbReference>
<dbReference type="InterPro" id="IPR007016">
    <property type="entry name" value="O-antigen_ligase-rel_domated"/>
</dbReference>
<evidence type="ECO:0000256" key="5">
    <source>
        <dbReference type="SAM" id="Phobius"/>
    </source>
</evidence>
<evidence type="ECO:0000256" key="1">
    <source>
        <dbReference type="ARBA" id="ARBA00004141"/>
    </source>
</evidence>
<evidence type="ECO:0000259" key="6">
    <source>
        <dbReference type="Pfam" id="PF04932"/>
    </source>
</evidence>
<keyword evidence="2 5" id="KW-0812">Transmembrane</keyword>
<dbReference type="STRING" id="1798392.A3A79_02600"/>
<dbReference type="PANTHER" id="PTHR37422">
    <property type="entry name" value="TEICHURONIC ACID BIOSYNTHESIS PROTEIN TUAE"/>
    <property type="match status" value="1"/>
</dbReference>
<gene>
    <name evidence="7" type="ORF">A3A79_02600</name>
</gene>
<evidence type="ECO:0000256" key="2">
    <source>
        <dbReference type="ARBA" id="ARBA00022692"/>
    </source>
</evidence>
<keyword evidence="3 5" id="KW-1133">Transmembrane helix</keyword>
<sequence length="374" mass="43341">MAFHQKLFFLVLTLLPTQLGFHFWPEWSIVLGRRVDYLSPTIFLTDILVFLVLFFWFIETKQKKMKINKIFIVFILFSIVNIYFAQSKPVAIYKWIKVLEFVGLGWYVIKTKPKLPSIIYPLSIGVLYSSTIAIFQFIFQHSIGLWILGERTFAADTPGIARFSWGREFLRPYATFPHPNVLGGFLAASLLFIFFKLRSSTFKNITLILGIAALFLSFSRSAWIAAFVGFGIMKRKFLFPILIFIFFLSFKFNVHEESVVIRQQLNTSAISMWKTSPIFGVGLGNFLVELPKFLVSREVYFLQPVHNIYLLILTETGIIGLSLFIWIIYSFVKKKNSFIIRISLFMILLLGFVDHYPITLEQGQLLLTILLVLQ</sequence>
<accession>A0A1F6AHW2</accession>
<protein>
    <recommendedName>
        <fullName evidence="6">O-antigen ligase-related domain-containing protein</fullName>
    </recommendedName>
</protein>
<evidence type="ECO:0000256" key="3">
    <source>
        <dbReference type="ARBA" id="ARBA00022989"/>
    </source>
</evidence>
<comment type="caution">
    <text evidence="7">The sequence shown here is derived from an EMBL/GenBank/DDBJ whole genome shotgun (WGS) entry which is preliminary data.</text>
</comment>
<keyword evidence="4 5" id="KW-0472">Membrane</keyword>